<dbReference type="GO" id="GO:0005886">
    <property type="term" value="C:plasma membrane"/>
    <property type="evidence" value="ECO:0007669"/>
    <property type="project" value="TreeGrafter"/>
</dbReference>
<keyword evidence="3 5" id="KW-1133">Transmembrane helix</keyword>
<feature type="transmembrane region" description="Helical" evidence="5">
    <location>
        <begin position="40"/>
        <end position="61"/>
    </location>
</feature>
<comment type="caution">
    <text evidence="6">The sequence shown here is derived from an EMBL/GenBank/DDBJ whole genome shotgun (WGS) entry which is preliminary data.</text>
</comment>
<dbReference type="Pfam" id="PF01226">
    <property type="entry name" value="Form_Nir_trans"/>
    <property type="match status" value="1"/>
</dbReference>
<evidence type="ECO:0000256" key="2">
    <source>
        <dbReference type="ARBA" id="ARBA00022692"/>
    </source>
</evidence>
<dbReference type="RefSeq" id="WP_145150621.1">
    <property type="nucleotide sequence ID" value="NZ_VNIM01000032.1"/>
</dbReference>
<protein>
    <submittedName>
        <fullName evidence="6">Formate/nitrite transporter family protein</fullName>
    </submittedName>
</protein>
<sequence length="272" mass="28580">MEQPSDDDAIEELKAADAGELHRAVREEGEAELDRPAASLLWSALAAGFAITASLVAQGALHTMTVEAPWRKLIVGLGYPVGFMVVVLGRMQFFTESTITAMLPLATRPTLSALMRTLRLWGLVLLANLVGTALITLALANLPLADPPLRDGMVAVSAVILKHDVAATFWGGIPAGFLIASLAWTLPNAREQSVLIIFVVTYVVGIAGFSHSIVGSAEAFTLMWAGRIDVMAAFGGSILPAVAGNLIGGAGLFAMLAHGQVRSEMTAHTREG</sequence>
<feature type="transmembrane region" description="Helical" evidence="5">
    <location>
        <begin position="165"/>
        <end position="186"/>
    </location>
</feature>
<dbReference type="Proteomes" id="UP000318681">
    <property type="component" value="Unassembled WGS sequence"/>
</dbReference>
<keyword evidence="4 5" id="KW-0472">Membrane</keyword>
<feature type="transmembrane region" description="Helical" evidence="5">
    <location>
        <begin position="234"/>
        <end position="256"/>
    </location>
</feature>
<dbReference type="PANTHER" id="PTHR30520">
    <property type="entry name" value="FORMATE TRANSPORTER-RELATED"/>
    <property type="match status" value="1"/>
</dbReference>
<comment type="subcellular location">
    <subcellularLocation>
        <location evidence="1">Membrane</location>
        <topology evidence="1">Multi-pass membrane protein</topology>
    </subcellularLocation>
</comment>
<dbReference type="OrthoDB" id="261587at2"/>
<proteinExistence type="predicted"/>
<evidence type="ECO:0000256" key="5">
    <source>
        <dbReference type="SAM" id="Phobius"/>
    </source>
</evidence>
<accession>A0A558R582</accession>
<dbReference type="InterPro" id="IPR000292">
    <property type="entry name" value="For/NO2_transpt"/>
</dbReference>
<dbReference type="GO" id="GO:0015499">
    <property type="term" value="F:formate transmembrane transporter activity"/>
    <property type="evidence" value="ECO:0007669"/>
    <property type="project" value="TreeGrafter"/>
</dbReference>
<keyword evidence="2 5" id="KW-0812">Transmembrane</keyword>
<dbReference type="EMBL" id="VNIM01000032">
    <property type="protein sequence ID" value="TVV74508.1"/>
    <property type="molecule type" value="Genomic_DNA"/>
</dbReference>
<feature type="transmembrane region" description="Helical" evidence="5">
    <location>
        <begin position="73"/>
        <end position="93"/>
    </location>
</feature>
<keyword evidence="7" id="KW-1185">Reference proteome</keyword>
<evidence type="ECO:0000256" key="4">
    <source>
        <dbReference type="ARBA" id="ARBA00023136"/>
    </source>
</evidence>
<feature type="transmembrane region" description="Helical" evidence="5">
    <location>
        <begin position="193"/>
        <end position="214"/>
    </location>
</feature>
<organism evidence="6 7">
    <name type="scientific">Alterirhizorhabdus solaris</name>
    <dbReference type="NCBI Taxonomy" id="2529389"/>
    <lineage>
        <taxon>Bacteria</taxon>
        <taxon>Pseudomonadati</taxon>
        <taxon>Pseudomonadota</taxon>
        <taxon>Alphaproteobacteria</taxon>
        <taxon>Sphingomonadales</taxon>
        <taxon>Rhizorhabdaceae</taxon>
        <taxon>Alterirhizorhabdus</taxon>
    </lineage>
</organism>
<evidence type="ECO:0000313" key="7">
    <source>
        <dbReference type="Proteomes" id="UP000318681"/>
    </source>
</evidence>
<dbReference type="PANTHER" id="PTHR30520:SF2">
    <property type="entry name" value="INNER MEMBRANE PROTEIN YFDC"/>
    <property type="match status" value="1"/>
</dbReference>
<gene>
    <name evidence="6" type="ORF">FOY91_09595</name>
</gene>
<feature type="transmembrane region" description="Helical" evidence="5">
    <location>
        <begin position="120"/>
        <end position="145"/>
    </location>
</feature>
<evidence type="ECO:0000256" key="3">
    <source>
        <dbReference type="ARBA" id="ARBA00022989"/>
    </source>
</evidence>
<dbReference type="InterPro" id="IPR023271">
    <property type="entry name" value="Aquaporin-like"/>
</dbReference>
<dbReference type="Gene3D" id="1.20.1080.10">
    <property type="entry name" value="Glycerol uptake facilitator protein"/>
    <property type="match status" value="1"/>
</dbReference>
<name>A0A558R582_9SPHN</name>
<dbReference type="AlphaFoldDB" id="A0A558R582"/>
<evidence type="ECO:0000256" key="1">
    <source>
        <dbReference type="ARBA" id="ARBA00004141"/>
    </source>
</evidence>
<reference evidence="6 7" key="1">
    <citation type="submission" date="2019-07" db="EMBL/GenBank/DDBJ databases">
        <title>Sphingomonas solaris sp. nov., isolated from a solar panel from Boston, Massachusetts.</title>
        <authorList>
            <person name="Tanner K."/>
            <person name="Pascual J."/>
            <person name="Mancuso C."/>
            <person name="Pereto J."/>
            <person name="Khalil A."/>
            <person name="Vilanova C."/>
        </authorList>
    </citation>
    <scope>NUCLEOTIDE SEQUENCE [LARGE SCALE GENOMIC DNA]</scope>
    <source>
        <strain evidence="6 7">R4DWN</strain>
    </source>
</reference>
<evidence type="ECO:0000313" key="6">
    <source>
        <dbReference type="EMBL" id="TVV74508.1"/>
    </source>
</evidence>